<dbReference type="RefSeq" id="WP_068550672.1">
    <property type="nucleotide sequence ID" value="NZ_AP013035.1"/>
</dbReference>
<dbReference type="KEGG" id="ttk:TST_1722"/>
<dbReference type="Pfam" id="PF01502">
    <property type="entry name" value="PRA-CH"/>
    <property type="match status" value="1"/>
</dbReference>
<name>A0A0S3QW09_THET7</name>
<accession>A0A0S3QW09</accession>
<dbReference type="HAMAP" id="MF_01021">
    <property type="entry name" value="HisI"/>
    <property type="match status" value="1"/>
</dbReference>
<sequence>MDLAWDDKGMIPAIVQDADTGEVLMLAYMNEEALNRTLATKKAHFYSRKRQRIWMKGEESGNTLEVVDVVVDCDSDAVLLKVKPKGPACHTGHKSCFFKNLEGEELEPPVEEDLYGGGCSILERVYEVILERKANPEREDSYTALLFRKGLDKILKKVGEEATEVVIGCKNENKDEIVYEVADLFYHTLVALAYFDIAPHQVYEELRRRFGKSGLRK</sequence>
<evidence type="ECO:0000256" key="10">
    <source>
        <dbReference type="ARBA" id="ARBA00022741"/>
    </source>
</evidence>
<evidence type="ECO:0000256" key="2">
    <source>
        <dbReference type="ARBA" id="ARBA00001460"/>
    </source>
</evidence>
<feature type="region of interest" description="Phosphoribosyl-ATP pyrophosphohydrolase" evidence="15">
    <location>
        <begin position="122"/>
        <end position="217"/>
    </location>
</feature>
<keyword evidence="11 15" id="KW-0378">Hydrolase</keyword>
<reference evidence="18" key="1">
    <citation type="journal article" date="2018" name="Science">
        <title>A primordial and reversible TCA cycle in a facultatively chemolithoautotrophic thermophile.</title>
        <authorList>
            <person name="Nunoura T."/>
            <person name="Chikaraishi Y."/>
            <person name="Izaki R."/>
            <person name="Suwa T."/>
            <person name="Sato T."/>
            <person name="Harada T."/>
            <person name="Mori K."/>
            <person name="Kato Y."/>
            <person name="Miyazaki M."/>
            <person name="Shimamura S."/>
            <person name="Yanagawa K."/>
            <person name="Shuto A."/>
            <person name="Ohkouchi N."/>
            <person name="Fujita N."/>
            <person name="Takaki Y."/>
            <person name="Atomi H."/>
            <person name="Takai K."/>
        </authorList>
    </citation>
    <scope>NUCLEOTIDE SEQUENCE [LARGE SCALE GENOMIC DNA]</scope>
    <source>
        <strain evidence="18">DSM 17441 / JCM 13301 / NBRC 103674 / ABI70S6</strain>
    </source>
</reference>
<dbReference type="NCBIfam" id="NF002747">
    <property type="entry name" value="PRK02759.1"/>
    <property type="match status" value="1"/>
</dbReference>
<evidence type="ECO:0000256" key="8">
    <source>
        <dbReference type="ARBA" id="ARBA00022490"/>
    </source>
</evidence>
<dbReference type="FunFam" id="3.10.20.810:FF:000001">
    <property type="entry name" value="Histidine biosynthesis bifunctional protein HisIE"/>
    <property type="match status" value="1"/>
</dbReference>
<gene>
    <name evidence="15 17" type="primary">hisIE</name>
    <name evidence="15" type="synonym">hisI</name>
    <name evidence="17" type="ORF">TST_1722</name>
</gene>
<keyword evidence="9 15" id="KW-0028">Amino-acid biosynthesis</keyword>
<keyword evidence="12 15" id="KW-0067">ATP-binding</keyword>
<dbReference type="PANTHER" id="PTHR42945:SF9">
    <property type="entry name" value="HISTIDINE BIOSYNTHESIS BIFUNCTIONAL PROTEIN HISIE"/>
    <property type="match status" value="1"/>
</dbReference>
<dbReference type="NCBIfam" id="TIGR03188">
    <property type="entry name" value="histidine_hisI"/>
    <property type="match status" value="1"/>
</dbReference>
<dbReference type="GO" id="GO:0000105">
    <property type="term" value="P:L-histidine biosynthetic process"/>
    <property type="evidence" value="ECO:0007669"/>
    <property type="project" value="UniProtKB-UniRule"/>
</dbReference>
<dbReference type="InterPro" id="IPR002496">
    <property type="entry name" value="PRib_AMP_CycHydrolase_dom"/>
</dbReference>
<dbReference type="SUPFAM" id="SSF101386">
    <property type="entry name" value="all-alpha NTP pyrophosphatases"/>
    <property type="match status" value="1"/>
</dbReference>
<dbReference type="Pfam" id="PF01503">
    <property type="entry name" value="PRA-PH"/>
    <property type="match status" value="1"/>
</dbReference>
<keyword evidence="13 15" id="KW-0368">Histidine biosynthesis</keyword>
<evidence type="ECO:0000256" key="1">
    <source>
        <dbReference type="ARBA" id="ARBA00000024"/>
    </source>
</evidence>
<dbReference type="OrthoDB" id="9795769at2"/>
<dbReference type="Gene3D" id="3.10.20.810">
    <property type="entry name" value="Phosphoribosyl-AMP cyclohydrolase"/>
    <property type="match status" value="1"/>
</dbReference>
<evidence type="ECO:0000256" key="14">
    <source>
        <dbReference type="ARBA" id="ARBA00023268"/>
    </source>
</evidence>
<proteinExistence type="inferred from homology"/>
<evidence type="ECO:0000256" key="7">
    <source>
        <dbReference type="ARBA" id="ARBA00008299"/>
    </source>
</evidence>
<keyword evidence="14 15" id="KW-0511">Multifunctional enzyme</keyword>
<evidence type="ECO:0000256" key="11">
    <source>
        <dbReference type="ARBA" id="ARBA00022801"/>
    </source>
</evidence>
<organism evidence="17 18">
    <name type="scientific">Thermosulfidibacter takaii (strain DSM 17441 / JCM 13301 / NBRC 103674 / ABI70S6)</name>
    <dbReference type="NCBI Taxonomy" id="1298851"/>
    <lineage>
        <taxon>Bacteria</taxon>
        <taxon>Pseudomonadati</taxon>
        <taxon>Thermosulfidibacterota</taxon>
        <taxon>Thermosulfidibacteria</taxon>
        <taxon>Thermosulfidibacterales</taxon>
        <taxon>Thermosulfidibacteraceae</taxon>
    </lineage>
</organism>
<dbReference type="EC" id="3.6.1.31" evidence="15"/>
<dbReference type="EC" id="3.5.4.19" evidence="15"/>
<dbReference type="InterPro" id="IPR038019">
    <property type="entry name" value="PRib_AMP_CycHydrolase_sf"/>
</dbReference>
<dbReference type="AlphaFoldDB" id="A0A0S3QW09"/>
<comment type="pathway">
    <text evidence="4 15">Amino-acid biosynthesis; L-histidine biosynthesis; L-histidine from 5-phospho-alpha-D-ribose 1-diphosphate: step 3/9.</text>
</comment>
<dbReference type="InterPro" id="IPR023019">
    <property type="entry name" value="His_synth_HisIE"/>
</dbReference>
<keyword evidence="8 15" id="KW-0963">Cytoplasm</keyword>
<dbReference type="GO" id="GO:0005524">
    <property type="term" value="F:ATP binding"/>
    <property type="evidence" value="ECO:0007669"/>
    <property type="project" value="UniProtKB-KW"/>
</dbReference>
<dbReference type="PATRIC" id="fig|1298851.3.peg.1801"/>
<comment type="pathway">
    <text evidence="5 15">Amino-acid biosynthesis; L-histidine biosynthesis; L-histidine from 5-phospho-alpha-D-ribose 1-diphosphate: step 2/9.</text>
</comment>
<dbReference type="SUPFAM" id="SSF141734">
    <property type="entry name" value="HisI-like"/>
    <property type="match status" value="1"/>
</dbReference>
<evidence type="ECO:0000256" key="15">
    <source>
        <dbReference type="HAMAP-Rule" id="MF_01019"/>
    </source>
</evidence>
<evidence type="ECO:0000256" key="6">
    <source>
        <dbReference type="ARBA" id="ARBA00007731"/>
    </source>
</evidence>
<comment type="catalytic activity">
    <reaction evidence="2 15">
        <text>1-(5-phospho-beta-D-ribosyl)-ATP + H2O = 1-(5-phospho-beta-D-ribosyl)-5'-AMP + diphosphate + H(+)</text>
        <dbReference type="Rhea" id="RHEA:22828"/>
        <dbReference type="ChEBI" id="CHEBI:15377"/>
        <dbReference type="ChEBI" id="CHEBI:15378"/>
        <dbReference type="ChEBI" id="CHEBI:33019"/>
        <dbReference type="ChEBI" id="CHEBI:59457"/>
        <dbReference type="ChEBI" id="CHEBI:73183"/>
        <dbReference type="EC" id="3.6.1.31"/>
    </reaction>
</comment>
<evidence type="ECO:0000256" key="4">
    <source>
        <dbReference type="ARBA" id="ARBA00005169"/>
    </source>
</evidence>
<comment type="similarity">
    <text evidence="6 15">In the C-terminal section; belongs to the PRA-PH family.</text>
</comment>
<dbReference type="GO" id="GO:0005737">
    <property type="term" value="C:cytoplasm"/>
    <property type="evidence" value="ECO:0007669"/>
    <property type="project" value="UniProtKB-SubCell"/>
</dbReference>
<dbReference type="InterPro" id="IPR021130">
    <property type="entry name" value="PRib-ATP_PPHydrolase-like"/>
</dbReference>
<dbReference type="EMBL" id="AP013035">
    <property type="protein sequence ID" value="BAT72506.1"/>
    <property type="molecule type" value="Genomic_DNA"/>
</dbReference>
<evidence type="ECO:0000313" key="18">
    <source>
        <dbReference type="Proteomes" id="UP000063234"/>
    </source>
</evidence>
<dbReference type="HAMAP" id="MF_01020">
    <property type="entry name" value="HisE"/>
    <property type="match status" value="1"/>
</dbReference>
<feature type="region of interest" description="Phosphoribosyl-AMP cyclohydrolase" evidence="15">
    <location>
        <begin position="1"/>
        <end position="121"/>
    </location>
</feature>
<keyword evidence="18" id="KW-1185">Reference proteome</keyword>
<comment type="similarity">
    <text evidence="7 15">In the N-terminal section; belongs to the PRA-CH family.</text>
</comment>
<protein>
    <recommendedName>
        <fullName evidence="15">Histidine biosynthesis bifunctional protein HisIE</fullName>
    </recommendedName>
    <domain>
        <recommendedName>
            <fullName evidence="15">Phosphoribosyl-AMP cyclohydrolase</fullName>
            <shortName evidence="15">PRA-CH</shortName>
            <ecNumber evidence="15">3.5.4.19</ecNumber>
        </recommendedName>
    </domain>
    <domain>
        <recommendedName>
            <fullName evidence="15">Phosphoribosyl-ATP pyrophosphatase</fullName>
            <shortName evidence="15">PRA-PH</shortName>
            <ecNumber evidence="15">3.6.1.31</ecNumber>
        </recommendedName>
    </domain>
</protein>
<dbReference type="HAMAP" id="MF_01019">
    <property type="entry name" value="HisIE"/>
    <property type="match status" value="1"/>
</dbReference>
<dbReference type="InterPro" id="IPR008179">
    <property type="entry name" value="HisE"/>
</dbReference>
<dbReference type="STRING" id="1298851.TST_1722"/>
<comment type="subcellular location">
    <subcellularLocation>
        <location evidence="3 15">Cytoplasm</location>
    </subcellularLocation>
</comment>
<dbReference type="GO" id="GO:0004635">
    <property type="term" value="F:phosphoribosyl-AMP cyclohydrolase activity"/>
    <property type="evidence" value="ECO:0007669"/>
    <property type="project" value="UniProtKB-UniRule"/>
</dbReference>
<keyword evidence="10 15" id="KW-0547">Nucleotide-binding</keyword>
<dbReference type="InterPro" id="IPR026660">
    <property type="entry name" value="PRA-CH"/>
</dbReference>
<comment type="catalytic activity">
    <reaction evidence="1 15">
        <text>1-(5-phospho-beta-D-ribosyl)-5'-AMP + H2O = 1-(5-phospho-beta-D-ribosyl)-5-[(5-phospho-beta-D-ribosylamino)methylideneamino]imidazole-4-carboxamide</text>
        <dbReference type="Rhea" id="RHEA:20049"/>
        <dbReference type="ChEBI" id="CHEBI:15377"/>
        <dbReference type="ChEBI" id="CHEBI:58435"/>
        <dbReference type="ChEBI" id="CHEBI:59457"/>
        <dbReference type="EC" id="3.5.4.19"/>
    </reaction>
</comment>
<dbReference type="NCBIfam" id="NF000768">
    <property type="entry name" value="PRK00051.1"/>
    <property type="match status" value="1"/>
</dbReference>
<feature type="domain" description="Phosphoribosyl-AMP cyclohydrolase" evidence="16">
    <location>
        <begin position="25"/>
        <end position="98"/>
    </location>
</feature>
<evidence type="ECO:0000259" key="16">
    <source>
        <dbReference type="Pfam" id="PF01502"/>
    </source>
</evidence>
<evidence type="ECO:0000256" key="5">
    <source>
        <dbReference type="ARBA" id="ARBA00005204"/>
    </source>
</evidence>
<evidence type="ECO:0000256" key="12">
    <source>
        <dbReference type="ARBA" id="ARBA00022840"/>
    </source>
</evidence>
<evidence type="ECO:0000256" key="3">
    <source>
        <dbReference type="ARBA" id="ARBA00004496"/>
    </source>
</evidence>
<dbReference type="NCBIfam" id="NF001611">
    <property type="entry name" value="PRK00400.1-3"/>
    <property type="match status" value="1"/>
</dbReference>
<dbReference type="GO" id="GO:0004636">
    <property type="term" value="F:phosphoribosyl-ATP diphosphatase activity"/>
    <property type="evidence" value="ECO:0007669"/>
    <property type="project" value="UniProtKB-UniRule"/>
</dbReference>
<evidence type="ECO:0000313" key="17">
    <source>
        <dbReference type="EMBL" id="BAT72506.1"/>
    </source>
</evidence>
<dbReference type="PANTHER" id="PTHR42945">
    <property type="entry name" value="HISTIDINE BIOSYNTHESIS BIFUNCTIONAL PROTEIN"/>
    <property type="match status" value="1"/>
</dbReference>
<dbReference type="CDD" id="cd11534">
    <property type="entry name" value="NTP-PPase_HisIE_like"/>
    <property type="match status" value="1"/>
</dbReference>
<dbReference type="UniPathway" id="UPA00031">
    <property type="reaction ID" value="UER00007"/>
</dbReference>
<evidence type="ECO:0000256" key="13">
    <source>
        <dbReference type="ARBA" id="ARBA00023102"/>
    </source>
</evidence>
<dbReference type="Proteomes" id="UP000063234">
    <property type="component" value="Chromosome"/>
</dbReference>
<evidence type="ECO:0000256" key="9">
    <source>
        <dbReference type="ARBA" id="ARBA00022605"/>
    </source>
</evidence>
<dbReference type="Gene3D" id="1.10.287.1080">
    <property type="entry name" value="MazG-like"/>
    <property type="match status" value="1"/>
</dbReference>